<dbReference type="CDD" id="cd00448">
    <property type="entry name" value="YjgF_YER057c_UK114_family"/>
    <property type="match status" value="1"/>
</dbReference>
<dbReference type="RefSeq" id="WP_053543738.1">
    <property type="nucleotide sequence ID" value="NZ_CP009220.1"/>
</dbReference>
<dbReference type="Gene3D" id="3.30.1330.40">
    <property type="entry name" value="RutC-like"/>
    <property type="match status" value="1"/>
</dbReference>
<dbReference type="Proteomes" id="UP000068067">
    <property type="component" value="Chromosome"/>
</dbReference>
<keyword evidence="2" id="KW-1185">Reference proteome</keyword>
<sequence>MKNIELINFDTLIPPSGHGKVLSNLPFKEQALQVLENLDYCLIATRSRRDQLLSVTIYVTIYVTVYVTDMQDWPAFDAPYLGWIGDHRPGRAVVGSSELHYGAQVEIEAIAISRP</sequence>
<gene>
    <name evidence="1" type="ORF">CDES_00170</name>
</gene>
<dbReference type="InterPro" id="IPR006175">
    <property type="entry name" value="YjgF/YER057c/UK114"/>
</dbReference>
<name>A0A0M4CGB6_9CORY</name>
<proteinExistence type="predicted"/>
<reference evidence="1 2" key="1">
    <citation type="submission" date="2014-08" db="EMBL/GenBank/DDBJ databases">
        <title>Complete genome sequence of Corynebacterium deserti GIMN1.010 (=DSM 45689), isolated from desert sand in western China.</title>
        <authorList>
            <person name="Ruckert C."/>
            <person name="Albersmeier A."/>
            <person name="Kalinowski J."/>
        </authorList>
    </citation>
    <scope>NUCLEOTIDE SEQUENCE [LARGE SCALE GENOMIC DNA]</scope>
    <source>
        <strain evidence="1 2">GIMN1.010</strain>
    </source>
</reference>
<dbReference type="EMBL" id="CP009220">
    <property type="protein sequence ID" value="ALC04521.1"/>
    <property type="molecule type" value="Genomic_DNA"/>
</dbReference>
<dbReference type="InterPro" id="IPR035959">
    <property type="entry name" value="RutC-like_sf"/>
</dbReference>
<dbReference type="Pfam" id="PF01042">
    <property type="entry name" value="Ribonuc_L-PSP"/>
    <property type="match status" value="1"/>
</dbReference>
<dbReference type="KEGG" id="cdx:CDES_00170"/>
<evidence type="ECO:0000313" key="1">
    <source>
        <dbReference type="EMBL" id="ALC04521.1"/>
    </source>
</evidence>
<dbReference type="SUPFAM" id="SSF55298">
    <property type="entry name" value="YjgF-like"/>
    <property type="match status" value="1"/>
</dbReference>
<dbReference type="PATRIC" id="fig|931089.4.peg.30"/>
<protein>
    <recommendedName>
        <fullName evidence="3">RidA family protein</fullName>
    </recommendedName>
</protein>
<evidence type="ECO:0008006" key="3">
    <source>
        <dbReference type="Google" id="ProtNLM"/>
    </source>
</evidence>
<evidence type="ECO:0000313" key="2">
    <source>
        <dbReference type="Proteomes" id="UP000068067"/>
    </source>
</evidence>
<dbReference type="OrthoDB" id="8684161at2"/>
<organism evidence="1 2">
    <name type="scientific">Corynebacterium deserti GIMN1.010</name>
    <dbReference type="NCBI Taxonomy" id="931089"/>
    <lineage>
        <taxon>Bacteria</taxon>
        <taxon>Bacillati</taxon>
        <taxon>Actinomycetota</taxon>
        <taxon>Actinomycetes</taxon>
        <taxon>Mycobacteriales</taxon>
        <taxon>Corynebacteriaceae</taxon>
        <taxon>Corynebacterium</taxon>
    </lineage>
</organism>
<accession>A0A0M4CGB6</accession>
<dbReference type="AlphaFoldDB" id="A0A0M4CGB6"/>